<feature type="region of interest" description="Disordered" evidence="1">
    <location>
        <begin position="1"/>
        <end position="20"/>
    </location>
</feature>
<dbReference type="EMBL" id="SHKL01000001">
    <property type="protein sequence ID" value="RZT88081.1"/>
    <property type="molecule type" value="Genomic_DNA"/>
</dbReference>
<keyword evidence="3" id="KW-1185">Reference proteome</keyword>
<evidence type="ECO:0000313" key="2">
    <source>
        <dbReference type="EMBL" id="RZT88081.1"/>
    </source>
</evidence>
<evidence type="ECO:0000313" key="3">
    <source>
        <dbReference type="Proteomes" id="UP000291591"/>
    </source>
</evidence>
<gene>
    <name evidence="2" type="ORF">EV383_5016</name>
</gene>
<reference evidence="2 3" key="1">
    <citation type="submission" date="2019-02" db="EMBL/GenBank/DDBJ databases">
        <title>Sequencing the genomes of 1000 actinobacteria strains.</title>
        <authorList>
            <person name="Klenk H.-P."/>
        </authorList>
    </citation>
    <scope>NUCLEOTIDE SEQUENCE [LARGE SCALE GENOMIC DNA]</scope>
    <source>
        <strain evidence="2 3">DSM 45779</strain>
    </source>
</reference>
<evidence type="ECO:0000256" key="1">
    <source>
        <dbReference type="SAM" id="MobiDB-lite"/>
    </source>
</evidence>
<name>A0A4Q7V3Q9_PSEST</name>
<accession>A0A4Q7V3Q9</accession>
<protein>
    <submittedName>
        <fullName evidence="2">Uncharacterized protein</fullName>
    </submittedName>
</protein>
<dbReference type="RefSeq" id="WP_130292137.1">
    <property type="nucleotide sequence ID" value="NZ_SHKL01000001.1"/>
</dbReference>
<dbReference type="AlphaFoldDB" id="A0A4Q7V3Q9"/>
<organism evidence="2 3">
    <name type="scientific">Pseudonocardia sediminis</name>
    <dbReference type="NCBI Taxonomy" id="1397368"/>
    <lineage>
        <taxon>Bacteria</taxon>
        <taxon>Bacillati</taxon>
        <taxon>Actinomycetota</taxon>
        <taxon>Actinomycetes</taxon>
        <taxon>Pseudonocardiales</taxon>
        <taxon>Pseudonocardiaceae</taxon>
        <taxon>Pseudonocardia</taxon>
    </lineage>
</organism>
<dbReference type="OrthoDB" id="3482233at2"/>
<proteinExistence type="predicted"/>
<comment type="caution">
    <text evidence="2">The sequence shown here is derived from an EMBL/GenBank/DDBJ whole genome shotgun (WGS) entry which is preliminary data.</text>
</comment>
<sequence length="65" mass="7288">MNSLTDQPEPAPTDDDLSFDDLALRQGVKPIDSLSDLAEPGLWESDEEYQDFLDDLYASRRAGLE</sequence>
<dbReference type="Proteomes" id="UP000291591">
    <property type="component" value="Unassembled WGS sequence"/>
</dbReference>